<feature type="domain" description="Response regulatory" evidence="7">
    <location>
        <begin position="2"/>
        <end position="118"/>
    </location>
</feature>
<name>A0A1H9ZYW4_9FIRM</name>
<evidence type="ECO:0000313" key="9">
    <source>
        <dbReference type="Proteomes" id="UP000199568"/>
    </source>
</evidence>
<reference evidence="8 9" key="1">
    <citation type="submission" date="2016-10" db="EMBL/GenBank/DDBJ databases">
        <authorList>
            <person name="de Groot N.N."/>
        </authorList>
    </citation>
    <scope>NUCLEOTIDE SEQUENCE [LARGE SCALE GENOMIC DNA]</scope>
    <source>
        <strain evidence="8 9">DSM 18979</strain>
    </source>
</reference>
<dbReference type="InterPro" id="IPR001789">
    <property type="entry name" value="Sig_transdc_resp-reg_receiver"/>
</dbReference>
<evidence type="ECO:0000259" key="7">
    <source>
        <dbReference type="PROSITE" id="PS50110"/>
    </source>
</evidence>
<evidence type="ECO:0000256" key="3">
    <source>
        <dbReference type="ARBA" id="ARBA00023125"/>
    </source>
</evidence>
<dbReference type="PRINTS" id="PR00038">
    <property type="entry name" value="HTHLUXR"/>
</dbReference>
<accession>A0A1H9ZYW4</accession>
<evidence type="ECO:0000313" key="8">
    <source>
        <dbReference type="EMBL" id="SES86964.1"/>
    </source>
</evidence>
<dbReference type="PROSITE" id="PS00622">
    <property type="entry name" value="HTH_LUXR_1"/>
    <property type="match status" value="1"/>
</dbReference>
<dbReference type="SMART" id="SM00421">
    <property type="entry name" value="HTH_LUXR"/>
    <property type="match status" value="1"/>
</dbReference>
<dbReference type="OrthoDB" id="9795108at2"/>
<dbReference type="InterPro" id="IPR011006">
    <property type="entry name" value="CheY-like_superfamily"/>
</dbReference>
<dbReference type="PANTHER" id="PTHR45566:SF2">
    <property type="entry name" value="NARL SUBFAMILY"/>
    <property type="match status" value="1"/>
</dbReference>
<dbReference type="Proteomes" id="UP000199568">
    <property type="component" value="Unassembled WGS sequence"/>
</dbReference>
<dbReference type="CDD" id="cd06170">
    <property type="entry name" value="LuxR_C_like"/>
    <property type="match status" value="1"/>
</dbReference>
<dbReference type="GO" id="GO:0000160">
    <property type="term" value="P:phosphorelay signal transduction system"/>
    <property type="evidence" value="ECO:0007669"/>
    <property type="project" value="InterPro"/>
</dbReference>
<sequence length="206" mass="23575">MRILIVDDHPLVRRGIASALSFEDSIEEVREAGNIEEALVLMAHTIPEITIIDLNLGREDGLEIINQAQKRNISTKFIVLTSSQKKEDFLRAREIGVDGYILKEAFPEDILYGLKVVARGKKFFDPEIMQYQMRNNEKDDLEDLSPRERDVLEELGKGLSNLAIAEKLYISEHTVKKHVSNILSKLELRHRTEAALYINNKANLQH</sequence>
<dbReference type="Pfam" id="PF00072">
    <property type="entry name" value="Response_reg"/>
    <property type="match status" value="1"/>
</dbReference>
<evidence type="ECO:0000259" key="6">
    <source>
        <dbReference type="PROSITE" id="PS50043"/>
    </source>
</evidence>
<feature type="domain" description="HTH luxR-type" evidence="6">
    <location>
        <begin position="137"/>
        <end position="202"/>
    </location>
</feature>
<evidence type="ECO:0000256" key="2">
    <source>
        <dbReference type="ARBA" id="ARBA00022553"/>
    </source>
</evidence>
<dbReference type="InterPro" id="IPR016032">
    <property type="entry name" value="Sig_transdc_resp-reg_C-effctor"/>
</dbReference>
<dbReference type="Pfam" id="PF00196">
    <property type="entry name" value="GerE"/>
    <property type="match status" value="1"/>
</dbReference>
<dbReference type="AlphaFoldDB" id="A0A1H9ZYW4"/>
<dbReference type="STRING" id="426128.SAMN05660297_00788"/>
<dbReference type="InterPro" id="IPR000792">
    <property type="entry name" value="Tscrpt_reg_LuxR_C"/>
</dbReference>
<dbReference type="Gene3D" id="3.40.50.2300">
    <property type="match status" value="1"/>
</dbReference>
<dbReference type="CDD" id="cd17535">
    <property type="entry name" value="REC_NarL-like"/>
    <property type="match status" value="1"/>
</dbReference>
<dbReference type="EMBL" id="FOHU01000002">
    <property type="protein sequence ID" value="SES86964.1"/>
    <property type="molecule type" value="Genomic_DNA"/>
</dbReference>
<evidence type="ECO:0000256" key="5">
    <source>
        <dbReference type="PROSITE-ProRule" id="PRU00169"/>
    </source>
</evidence>
<evidence type="ECO:0000256" key="4">
    <source>
        <dbReference type="ARBA" id="ARBA00024867"/>
    </source>
</evidence>
<feature type="modified residue" description="4-aspartylphosphate" evidence="5">
    <location>
        <position position="53"/>
    </location>
</feature>
<organism evidence="8 9">
    <name type="scientific">Natronincola peptidivorans</name>
    <dbReference type="NCBI Taxonomy" id="426128"/>
    <lineage>
        <taxon>Bacteria</taxon>
        <taxon>Bacillati</taxon>
        <taxon>Bacillota</taxon>
        <taxon>Clostridia</taxon>
        <taxon>Peptostreptococcales</taxon>
        <taxon>Natronincolaceae</taxon>
        <taxon>Natronincola</taxon>
    </lineage>
</organism>
<dbReference type="InterPro" id="IPR051015">
    <property type="entry name" value="EvgA-like"/>
</dbReference>
<proteinExistence type="predicted"/>
<dbReference type="RefSeq" id="WP_090439622.1">
    <property type="nucleotide sequence ID" value="NZ_FOHU01000002.1"/>
</dbReference>
<keyword evidence="3" id="KW-0238">DNA-binding</keyword>
<keyword evidence="9" id="KW-1185">Reference proteome</keyword>
<protein>
    <recommendedName>
        <fullName evidence="1">Stage 0 sporulation protein A homolog</fullName>
    </recommendedName>
</protein>
<comment type="function">
    <text evidence="4">May play the central regulatory role in sporulation. It may be an element of the effector pathway responsible for the activation of sporulation genes in response to nutritional stress. Spo0A may act in concert with spo0H (a sigma factor) to control the expression of some genes that are critical to the sporulation process.</text>
</comment>
<dbReference type="SUPFAM" id="SSF46894">
    <property type="entry name" value="C-terminal effector domain of the bipartite response regulators"/>
    <property type="match status" value="1"/>
</dbReference>
<dbReference type="SUPFAM" id="SSF52172">
    <property type="entry name" value="CheY-like"/>
    <property type="match status" value="1"/>
</dbReference>
<dbReference type="GO" id="GO:0006355">
    <property type="term" value="P:regulation of DNA-templated transcription"/>
    <property type="evidence" value="ECO:0007669"/>
    <property type="project" value="InterPro"/>
</dbReference>
<dbReference type="InterPro" id="IPR058245">
    <property type="entry name" value="NreC/VraR/RcsB-like_REC"/>
</dbReference>
<dbReference type="PANTHER" id="PTHR45566">
    <property type="entry name" value="HTH-TYPE TRANSCRIPTIONAL REGULATOR YHJB-RELATED"/>
    <property type="match status" value="1"/>
</dbReference>
<dbReference type="PROSITE" id="PS50043">
    <property type="entry name" value="HTH_LUXR_2"/>
    <property type="match status" value="1"/>
</dbReference>
<gene>
    <name evidence="8" type="ORF">SAMN05660297_00788</name>
</gene>
<dbReference type="SMART" id="SM00448">
    <property type="entry name" value="REC"/>
    <property type="match status" value="1"/>
</dbReference>
<keyword evidence="2 5" id="KW-0597">Phosphoprotein</keyword>
<dbReference type="PROSITE" id="PS50110">
    <property type="entry name" value="RESPONSE_REGULATORY"/>
    <property type="match status" value="1"/>
</dbReference>
<dbReference type="GO" id="GO:0003677">
    <property type="term" value="F:DNA binding"/>
    <property type="evidence" value="ECO:0007669"/>
    <property type="project" value="UniProtKB-KW"/>
</dbReference>
<evidence type="ECO:0000256" key="1">
    <source>
        <dbReference type="ARBA" id="ARBA00018672"/>
    </source>
</evidence>